<keyword evidence="4" id="KW-0805">Transcription regulation</keyword>
<dbReference type="InterPro" id="IPR001867">
    <property type="entry name" value="OmpR/PhoB-type_DNA-bd"/>
</dbReference>
<dbReference type="InterPro" id="IPR039420">
    <property type="entry name" value="WalR-like"/>
</dbReference>
<evidence type="ECO:0000259" key="11">
    <source>
        <dbReference type="PROSITE" id="PS51755"/>
    </source>
</evidence>
<dbReference type="Gene3D" id="6.10.250.690">
    <property type="match status" value="1"/>
</dbReference>
<dbReference type="Proteomes" id="UP000449710">
    <property type="component" value="Unassembled WGS sequence"/>
</dbReference>
<keyword evidence="5 9" id="KW-0238">DNA-binding</keyword>
<dbReference type="AlphaFoldDB" id="A0AA44BDY8"/>
<dbReference type="GO" id="GO:0000976">
    <property type="term" value="F:transcription cis-regulatory region binding"/>
    <property type="evidence" value="ECO:0007669"/>
    <property type="project" value="TreeGrafter"/>
</dbReference>
<dbReference type="Pfam" id="PF00486">
    <property type="entry name" value="Trans_reg_C"/>
    <property type="match status" value="1"/>
</dbReference>
<evidence type="ECO:0000256" key="7">
    <source>
        <dbReference type="ARBA" id="ARBA00024867"/>
    </source>
</evidence>
<evidence type="ECO:0000256" key="9">
    <source>
        <dbReference type="PROSITE-ProRule" id="PRU01091"/>
    </source>
</evidence>
<dbReference type="Gene3D" id="3.40.50.2300">
    <property type="match status" value="1"/>
</dbReference>
<protein>
    <recommendedName>
        <fullName evidence="1">Stage 0 sporulation protein A homolog</fullName>
    </recommendedName>
</protein>
<proteinExistence type="predicted"/>
<feature type="modified residue" description="4-aspartylphosphate" evidence="8">
    <location>
        <position position="54"/>
    </location>
</feature>
<comment type="caution">
    <text evidence="12">The sequence shown here is derived from an EMBL/GenBank/DDBJ whole genome shotgun (WGS) entry which is preliminary data.</text>
</comment>
<dbReference type="SMART" id="SM00862">
    <property type="entry name" value="Trans_reg_C"/>
    <property type="match status" value="1"/>
</dbReference>
<evidence type="ECO:0000259" key="10">
    <source>
        <dbReference type="PROSITE" id="PS50110"/>
    </source>
</evidence>
<sequence>MGKKQILLVEDDPNISEIVSLYLKKEGYEVDKEADGKAGYEAFLKKAYDLIVLDLMLPGMDGYEICRKVRENSNVPVVMLTARGEQDEKIKGLDIGADDYIPKPFDVRELMARVSANLRRRKLDREENKGGGEQRLAYDTLIFNKDAFEVSLDGVSVEIPRREAQLLKYLMEYPNRVFSRTELIENIWGWDFEGEDRVVDLYIKRLRQRLSPKKEASWNIATVWGVGYKFEVDKQ</sequence>
<evidence type="ECO:0000256" key="3">
    <source>
        <dbReference type="ARBA" id="ARBA00023012"/>
    </source>
</evidence>
<evidence type="ECO:0000313" key="12">
    <source>
        <dbReference type="EMBL" id="NBG88378.1"/>
    </source>
</evidence>
<dbReference type="InterPro" id="IPR001789">
    <property type="entry name" value="Sig_transdc_resp-reg_receiver"/>
</dbReference>
<gene>
    <name evidence="12" type="ORF">ISALK_07665</name>
</gene>
<dbReference type="RefSeq" id="WP_160720886.1">
    <property type="nucleotide sequence ID" value="NZ_SUMG01000007.1"/>
</dbReference>
<dbReference type="InterPro" id="IPR036388">
    <property type="entry name" value="WH-like_DNA-bd_sf"/>
</dbReference>
<feature type="domain" description="Response regulatory" evidence="10">
    <location>
        <begin position="5"/>
        <end position="118"/>
    </location>
</feature>
<evidence type="ECO:0000256" key="2">
    <source>
        <dbReference type="ARBA" id="ARBA00022553"/>
    </source>
</evidence>
<dbReference type="PROSITE" id="PS50110">
    <property type="entry name" value="RESPONSE_REGULATORY"/>
    <property type="match status" value="1"/>
</dbReference>
<organism evidence="12 13">
    <name type="scientific">Isachenkonia alkalipeptolytica</name>
    <dbReference type="NCBI Taxonomy" id="2565777"/>
    <lineage>
        <taxon>Bacteria</taxon>
        <taxon>Bacillati</taxon>
        <taxon>Bacillota</taxon>
        <taxon>Clostridia</taxon>
        <taxon>Eubacteriales</taxon>
        <taxon>Clostridiaceae</taxon>
        <taxon>Isachenkonia</taxon>
    </lineage>
</organism>
<dbReference type="EMBL" id="SUMG01000007">
    <property type="protein sequence ID" value="NBG88378.1"/>
    <property type="molecule type" value="Genomic_DNA"/>
</dbReference>
<feature type="DNA-binding region" description="OmpR/PhoB-type" evidence="9">
    <location>
        <begin position="133"/>
        <end position="232"/>
    </location>
</feature>
<dbReference type="GO" id="GO:0032993">
    <property type="term" value="C:protein-DNA complex"/>
    <property type="evidence" value="ECO:0007669"/>
    <property type="project" value="TreeGrafter"/>
</dbReference>
<dbReference type="PANTHER" id="PTHR48111">
    <property type="entry name" value="REGULATOR OF RPOS"/>
    <property type="match status" value="1"/>
</dbReference>
<dbReference type="GO" id="GO:0006355">
    <property type="term" value="P:regulation of DNA-templated transcription"/>
    <property type="evidence" value="ECO:0007669"/>
    <property type="project" value="InterPro"/>
</dbReference>
<dbReference type="CDD" id="cd17574">
    <property type="entry name" value="REC_OmpR"/>
    <property type="match status" value="1"/>
</dbReference>
<keyword evidence="13" id="KW-1185">Reference proteome</keyword>
<dbReference type="SUPFAM" id="SSF52172">
    <property type="entry name" value="CheY-like"/>
    <property type="match status" value="1"/>
</dbReference>
<dbReference type="Pfam" id="PF00072">
    <property type="entry name" value="Response_reg"/>
    <property type="match status" value="1"/>
</dbReference>
<name>A0AA44BDY8_9CLOT</name>
<dbReference type="Gene3D" id="1.10.10.10">
    <property type="entry name" value="Winged helix-like DNA-binding domain superfamily/Winged helix DNA-binding domain"/>
    <property type="match status" value="1"/>
</dbReference>
<reference evidence="12 13" key="1">
    <citation type="submission" date="2019-04" db="EMBL/GenBank/DDBJ databases">
        <title>Isachenkonia alkalipeptolytica gen. nov. sp. nov. a new anaerobic, alkiliphilic organothrophic bacterium capable to reduce synthesized ferrihydrite isolated from a soda lake.</title>
        <authorList>
            <person name="Toshchakov S.V."/>
            <person name="Zavarzina D.G."/>
            <person name="Zhilina T.N."/>
            <person name="Kostrikina N.A."/>
            <person name="Kublanov I.V."/>
        </authorList>
    </citation>
    <scope>NUCLEOTIDE SEQUENCE [LARGE SCALE GENOMIC DNA]</scope>
    <source>
        <strain evidence="12 13">Z-1701</strain>
    </source>
</reference>
<accession>A0AA44BDY8</accession>
<dbReference type="SMART" id="SM00448">
    <property type="entry name" value="REC"/>
    <property type="match status" value="1"/>
</dbReference>
<keyword evidence="3" id="KW-0902">Two-component regulatory system</keyword>
<dbReference type="FunFam" id="3.40.50.2300:FF:000001">
    <property type="entry name" value="DNA-binding response regulator PhoB"/>
    <property type="match status" value="1"/>
</dbReference>
<evidence type="ECO:0000256" key="8">
    <source>
        <dbReference type="PROSITE-ProRule" id="PRU00169"/>
    </source>
</evidence>
<evidence type="ECO:0000256" key="6">
    <source>
        <dbReference type="ARBA" id="ARBA00023163"/>
    </source>
</evidence>
<dbReference type="PANTHER" id="PTHR48111:SF21">
    <property type="entry name" value="DNA-BINDING DUAL MASTER TRANSCRIPTIONAL REGULATOR RPAA"/>
    <property type="match status" value="1"/>
</dbReference>
<dbReference type="SUPFAM" id="SSF46894">
    <property type="entry name" value="C-terminal effector domain of the bipartite response regulators"/>
    <property type="match status" value="1"/>
</dbReference>
<dbReference type="CDD" id="cd00383">
    <property type="entry name" value="trans_reg_C"/>
    <property type="match status" value="1"/>
</dbReference>
<keyword evidence="2 8" id="KW-0597">Phosphoprotein</keyword>
<evidence type="ECO:0000256" key="5">
    <source>
        <dbReference type="ARBA" id="ARBA00023125"/>
    </source>
</evidence>
<comment type="function">
    <text evidence="7">May play the central regulatory role in sporulation. It may be an element of the effector pathway responsible for the activation of sporulation genes in response to nutritional stress. Spo0A may act in concert with spo0H (a sigma factor) to control the expression of some genes that are critical to the sporulation process.</text>
</comment>
<dbReference type="GO" id="GO:0005829">
    <property type="term" value="C:cytosol"/>
    <property type="evidence" value="ECO:0007669"/>
    <property type="project" value="TreeGrafter"/>
</dbReference>
<evidence type="ECO:0000256" key="4">
    <source>
        <dbReference type="ARBA" id="ARBA00023015"/>
    </source>
</evidence>
<evidence type="ECO:0000313" key="13">
    <source>
        <dbReference type="Proteomes" id="UP000449710"/>
    </source>
</evidence>
<dbReference type="InterPro" id="IPR011006">
    <property type="entry name" value="CheY-like_superfamily"/>
</dbReference>
<evidence type="ECO:0000256" key="1">
    <source>
        <dbReference type="ARBA" id="ARBA00018672"/>
    </source>
</evidence>
<dbReference type="GO" id="GO:0000156">
    <property type="term" value="F:phosphorelay response regulator activity"/>
    <property type="evidence" value="ECO:0007669"/>
    <property type="project" value="TreeGrafter"/>
</dbReference>
<feature type="domain" description="OmpR/PhoB-type" evidence="11">
    <location>
        <begin position="133"/>
        <end position="232"/>
    </location>
</feature>
<keyword evidence="6" id="KW-0804">Transcription</keyword>
<dbReference type="PROSITE" id="PS51755">
    <property type="entry name" value="OMPR_PHOB"/>
    <property type="match status" value="1"/>
</dbReference>
<dbReference type="InterPro" id="IPR016032">
    <property type="entry name" value="Sig_transdc_resp-reg_C-effctor"/>
</dbReference>